<feature type="compositionally biased region" description="Polar residues" evidence="1">
    <location>
        <begin position="277"/>
        <end position="289"/>
    </location>
</feature>
<keyword evidence="4" id="KW-1185">Reference proteome</keyword>
<reference evidence="3" key="1">
    <citation type="submission" date="2020-06" db="EMBL/GenBank/DDBJ databases">
        <title>WGS assembly of Ceratodon purpureus strain R40.</title>
        <authorList>
            <person name="Carey S.B."/>
            <person name="Jenkins J."/>
            <person name="Shu S."/>
            <person name="Lovell J.T."/>
            <person name="Sreedasyam A."/>
            <person name="Maumus F."/>
            <person name="Tiley G.P."/>
            <person name="Fernandez-Pozo N."/>
            <person name="Barry K."/>
            <person name="Chen C."/>
            <person name="Wang M."/>
            <person name="Lipzen A."/>
            <person name="Daum C."/>
            <person name="Saski C.A."/>
            <person name="Payton A.C."/>
            <person name="Mcbreen J.C."/>
            <person name="Conrad R.E."/>
            <person name="Kollar L.M."/>
            <person name="Olsson S."/>
            <person name="Huttunen S."/>
            <person name="Landis J.B."/>
            <person name="Wickett N.J."/>
            <person name="Johnson M.G."/>
            <person name="Rensing S.A."/>
            <person name="Grimwood J."/>
            <person name="Schmutz J."/>
            <person name="Mcdaniel S.F."/>
        </authorList>
    </citation>
    <scope>NUCLEOTIDE SEQUENCE</scope>
    <source>
        <strain evidence="3">R40</strain>
    </source>
</reference>
<organism evidence="3 4">
    <name type="scientific">Ceratodon purpureus</name>
    <name type="common">Fire moss</name>
    <name type="synonym">Dicranum purpureum</name>
    <dbReference type="NCBI Taxonomy" id="3225"/>
    <lineage>
        <taxon>Eukaryota</taxon>
        <taxon>Viridiplantae</taxon>
        <taxon>Streptophyta</taxon>
        <taxon>Embryophyta</taxon>
        <taxon>Bryophyta</taxon>
        <taxon>Bryophytina</taxon>
        <taxon>Bryopsida</taxon>
        <taxon>Dicranidae</taxon>
        <taxon>Pseudoditrichales</taxon>
        <taxon>Ditrichaceae</taxon>
        <taxon>Ceratodon</taxon>
    </lineage>
</organism>
<dbReference type="AlphaFoldDB" id="A0A8T0HB53"/>
<dbReference type="PANTHER" id="PTHR31385">
    <property type="entry name" value="PUTATIVE (DUF220)-RELATED"/>
    <property type="match status" value="1"/>
</dbReference>
<name>A0A8T0HB53_CERPU</name>
<dbReference type="Pfam" id="PF02713">
    <property type="entry name" value="DUF220"/>
    <property type="match status" value="1"/>
</dbReference>
<dbReference type="InterPro" id="IPR003863">
    <property type="entry name" value="DUF220"/>
</dbReference>
<dbReference type="SUPFAM" id="SSF55961">
    <property type="entry name" value="Bet v1-like"/>
    <property type="match status" value="1"/>
</dbReference>
<protein>
    <recommendedName>
        <fullName evidence="2">DUF220 domain-containing protein</fullName>
    </recommendedName>
</protein>
<gene>
    <name evidence="3" type="ORF">KC19_7G056400</name>
</gene>
<dbReference type="PANTHER" id="PTHR31385:SF1">
    <property type="entry name" value="PUTATIVE (DUF220)-RELATED"/>
    <property type="match status" value="1"/>
</dbReference>
<dbReference type="InterPro" id="IPR023393">
    <property type="entry name" value="START-like_dom_sf"/>
</dbReference>
<dbReference type="Gene3D" id="3.30.530.20">
    <property type="match status" value="1"/>
</dbReference>
<evidence type="ECO:0000259" key="2">
    <source>
        <dbReference type="Pfam" id="PF02713"/>
    </source>
</evidence>
<dbReference type="EMBL" id="CM026428">
    <property type="protein sequence ID" value="KAG0566342.1"/>
    <property type="molecule type" value="Genomic_DNA"/>
</dbReference>
<evidence type="ECO:0000256" key="1">
    <source>
        <dbReference type="SAM" id="MobiDB-lite"/>
    </source>
</evidence>
<dbReference type="Proteomes" id="UP000822688">
    <property type="component" value="Chromosome 7"/>
</dbReference>
<comment type="caution">
    <text evidence="3">The sequence shown here is derived from an EMBL/GenBank/DDBJ whole genome shotgun (WGS) entry which is preliminary data.</text>
</comment>
<accession>A0A8T0HB53</accession>
<proteinExistence type="predicted"/>
<feature type="compositionally biased region" description="Basic residues" evidence="1">
    <location>
        <begin position="305"/>
        <end position="318"/>
    </location>
</feature>
<feature type="domain" description="DUF220" evidence="2">
    <location>
        <begin position="171"/>
        <end position="216"/>
    </location>
</feature>
<evidence type="ECO:0000313" key="3">
    <source>
        <dbReference type="EMBL" id="KAG0566342.1"/>
    </source>
</evidence>
<sequence length="326" mass="36720">MAAGGRTDAAGGPVGRMKMEGLEWIGNRWNDAVHVAQQSVSKWAQGIQSMKLKNGGNRIAPKPEEGNGQVKFVAGRSLDKEMEAWRRNNSWTDETPVIQVKVPKGAFCEVHSQFHIGIPPDAVWNILIDPGNKRVFKNIQEVRSRKVLEDDGERQLVEVDQAAIWRFLWFSGTLSVCVLVDQDRRSHLMKYKLARPGFMKQFEGSWKVDPFYVDAQGNPASENAADRVASIVHLEQVVQPAMVPPPPFKSYVRGITTRTTEMLLQDLQAEGKRLRETSATGESLQASEASQKEELLDESSDHFKRSTGSRRKSRKSRWRLKEDPSP</sequence>
<feature type="compositionally biased region" description="Basic and acidic residues" evidence="1">
    <location>
        <begin position="290"/>
        <end position="304"/>
    </location>
</feature>
<evidence type="ECO:0000313" key="4">
    <source>
        <dbReference type="Proteomes" id="UP000822688"/>
    </source>
</evidence>
<feature type="region of interest" description="Disordered" evidence="1">
    <location>
        <begin position="273"/>
        <end position="326"/>
    </location>
</feature>